<evidence type="ECO:0000256" key="1">
    <source>
        <dbReference type="SAM" id="Coils"/>
    </source>
</evidence>
<name>A0A0W0ZDB6_9GAMM</name>
<keyword evidence="1" id="KW-0175">Coiled coil</keyword>
<gene>
    <name evidence="2" type="ORF">Lste_3271</name>
</gene>
<protein>
    <submittedName>
        <fullName evidence="2">Uncharacterized protein</fullName>
    </submittedName>
</protein>
<evidence type="ECO:0000313" key="3">
    <source>
        <dbReference type="Proteomes" id="UP000054926"/>
    </source>
</evidence>
<dbReference type="PATRIC" id="fig|947033.5.peg.3479"/>
<dbReference type="EMBL" id="LNYY01000021">
    <property type="protein sequence ID" value="KTD67065.1"/>
    <property type="molecule type" value="Genomic_DNA"/>
</dbReference>
<dbReference type="Proteomes" id="UP000054926">
    <property type="component" value="Unassembled WGS sequence"/>
</dbReference>
<organism evidence="2 3">
    <name type="scientific">Legionella steelei</name>
    <dbReference type="NCBI Taxonomy" id="947033"/>
    <lineage>
        <taxon>Bacteria</taxon>
        <taxon>Pseudomonadati</taxon>
        <taxon>Pseudomonadota</taxon>
        <taxon>Gammaproteobacteria</taxon>
        <taxon>Legionellales</taxon>
        <taxon>Legionellaceae</taxon>
        <taxon>Legionella</taxon>
    </lineage>
</organism>
<feature type="coiled-coil region" evidence="1">
    <location>
        <begin position="51"/>
        <end position="78"/>
    </location>
</feature>
<proteinExistence type="predicted"/>
<dbReference type="OrthoDB" id="5645479at2"/>
<accession>A0A0W0ZDB6</accession>
<keyword evidence="3" id="KW-1185">Reference proteome</keyword>
<evidence type="ECO:0000313" key="2">
    <source>
        <dbReference type="EMBL" id="KTD67065.1"/>
    </source>
</evidence>
<dbReference type="STRING" id="947033.Lste_3271"/>
<dbReference type="RefSeq" id="WP_058512088.1">
    <property type="nucleotide sequence ID" value="NZ_LNYY01000021.1"/>
</dbReference>
<reference evidence="2 3" key="1">
    <citation type="submission" date="2015-11" db="EMBL/GenBank/DDBJ databases">
        <title>Genomic analysis of 38 Legionella species identifies large and diverse effector repertoires.</title>
        <authorList>
            <person name="Burstein D."/>
            <person name="Amaro F."/>
            <person name="Zusman T."/>
            <person name="Lifshitz Z."/>
            <person name="Cohen O."/>
            <person name="Gilbert J.A."/>
            <person name="Pupko T."/>
            <person name="Shuman H.A."/>
            <person name="Segal G."/>
        </authorList>
    </citation>
    <scope>NUCLEOTIDE SEQUENCE [LARGE SCALE GENOMIC DNA]</scope>
    <source>
        <strain evidence="2 3">IMVS3376</strain>
    </source>
</reference>
<dbReference type="AlphaFoldDB" id="A0A0W0ZDB6"/>
<sequence length="174" mass="20103">MAFTKFFQWGDKKVDQLKAGANRVFADKPKIYDTIRDLKVELKAEAKNAHSEDIINALRQLDARLDEIQKKFNAKTSQRMNMIQYMICVRDFATECRSALYSYEPTLMAAPGIGNKLKAYFNRFLEEYLGIEPYFDVEKSTLGLTADFRQQFNQAKTELTPQEDPEDSCMPGLF</sequence>
<comment type="caution">
    <text evidence="2">The sequence shown here is derived from an EMBL/GenBank/DDBJ whole genome shotgun (WGS) entry which is preliminary data.</text>
</comment>